<evidence type="ECO:0000313" key="4">
    <source>
        <dbReference type="EMBL" id="CAH89266.1"/>
    </source>
</evidence>
<name>Q5TIX4_9BILA</name>
<protein>
    <submittedName>
        <fullName evidence="4">Transthyretin-like protein</fullName>
    </submittedName>
</protein>
<feature type="region of interest" description="Disordered" evidence="2">
    <location>
        <begin position="50"/>
        <end position="69"/>
    </location>
</feature>
<dbReference type="GO" id="GO:0009986">
    <property type="term" value="C:cell surface"/>
    <property type="evidence" value="ECO:0007669"/>
    <property type="project" value="InterPro"/>
</dbReference>
<dbReference type="PANTHER" id="PTHR21700:SF114">
    <property type="entry name" value="TRANSTHYRETIN-LIKE FAMILY PROTEIN"/>
    <property type="match status" value="1"/>
</dbReference>
<dbReference type="PANTHER" id="PTHR21700">
    <property type="entry name" value="TRANSTHYRETIN-LIKE FAMILY PROTEIN-RELATED"/>
    <property type="match status" value="1"/>
</dbReference>
<dbReference type="InterPro" id="IPR001534">
    <property type="entry name" value="Transthyretin-like"/>
</dbReference>
<keyword evidence="3" id="KW-0732">Signal</keyword>
<evidence type="ECO:0000256" key="2">
    <source>
        <dbReference type="SAM" id="MobiDB-lite"/>
    </source>
</evidence>
<sequence length="143" mass="16126">MEKAVLVVCVFFCLLPVTLSSLGQRQRVIVKGRLLCGNAPASNIRVKLVDEDDGPDPDDDMDDGYTNDNGEFLLDGQQTEISPIDPVLKIYHDCNDGLPCQRKWRFKIPNKYIVDPEDSSTVMNMGTWNLEPIADDEERDCIH</sequence>
<organism evidence="4">
    <name type="scientific">Xiphinema index</name>
    <dbReference type="NCBI Taxonomy" id="46003"/>
    <lineage>
        <taxon>Eukaryota</taxon>
        <taxon>Metazoa</taxon>
        <taxon>Ecdysozoa</taxon>
        <taxon>Nematoda</taxon>
        <taxon>Enoplea</taxon>
        <taxon>Dorylaimia</taxon>
        <taxon>Dorylaimida</taxon>
        <taxon>Dorylaimina</taxon>
        <taxon>Longidoroidea</taxon>
        <taxon>Longidoridae</taxon>
        <taxon>Xiphinema</taxon>
    </lineage>
</organism>
<dbReference type="Pfam" id="PF01060">
    <property type="entry name" value="TTR-52"/>
    <property type="match status" value="1"/>
</dbReference>
<comment type="similarity">
    <text evidence="1">Belongs to the nematode transthyretin-like family.</text>
</comment>
<feature type="signal peptide" evidence="3">
    <location>
        <begin position="1"/>
        <end position="20"/>
    </location>
</feature>
<accession>Q5TIX4</accession>
<dbReference type="EMBL" id="AJ862723">
    <property type="protein sequence ID" value="CAH89266.1"/>
    <property type="molecule type" value="mRNA"/>
</dbReference>
<feature type="chain" id="PRO_5004262312" evidence="3">
    <location>
        <begin position="21"/>
        <end position="143"/>
    </location>
</feature>
<dbReference type="InterPro" id="IPR038479">
    <property type="entry name" value="Transthyretin-like_sf"/>
</dbReference>
<evidence type="ECO:0000256" key="3">
    <source>
        <dbReference type="SAM" id="SignalP"/>
    </source>
</evidence>
<dbReference type="Gene3D" id="2.60.40.3330">
    <property type="match status" value="1"/>
</dbReference>
<gene>
    <name evidence="4" type="primary">ttr1</name>
</gene>
<proteinExistence type="evidence at transcript level"/>
<evidence type="ECO:0000256" key="1">
    <source>
        <dbReference type="ARBA" id="ARBA00010112"/>
    </source>
</evidence>
<feature type="compositionally biased region" description="Acidic residues" evidence="2">
    <location>
        <begin position="50"/>
        <end position="65"/>
    </location>
</feature>
<dbReference type="AlphaFoldDB" id="Q5TIX4"/>
<reference evidence="4" key="1">
    <citation type="journal article" date="2005" name="Nematology">
        <title>Analysis of expressed sequence tags from the ectoparasitic nematode Xiphinema index.</title>
        <authorList>
            <person name="Furlanetto C."/>
            <person name="Cardle L."/>
            <person name="Brown D.J.F."/>
            <person name="Jones J.T."/>
        </authorList>
    </citation>
    <scope>NUCLEOTIDE SEQUENCE</scope>
</reference>